<evidence type="ECO:0000259" key="6">
    <source>
        <dbReference type="PROSITE" id="PS51039"/>
    </source>
</evidence>
<evidence type="ECO:0000313" key="7">
    <source>
        <dbReference type="EnsemblMetazoa" id="AMAM019083-PA"/>
    </source>
</evidence>
<dbReference type="PANTHER" id="PTHR46728">
    <property type="entry name" value="AN1-TYPE ZINC FINGER PROTEIN 4"/>
    <property type="match status" value="1"/>
</dbReference>
<evidence type="ECO:0000256" key="5">
    <source>
        <dbReference type="SAM" id="MobiDB-lite"/>
    </source>
</evidence>
<evidence type="ECO:0000256" key="1">
    <source>
        <dbReference type="ARBA" id="ARBA00022723"/>
    </source>
</evidence>
<organism evidence="7 8">
    <name type="scientific">Anopheles maculatus</name>
    <dbReference type="NCBI Taxonomy" id="74869"/>
    <lineage>
        <taxon>Eukaryota</taxon>
        <taxon>Metazoa</taxon>
        <taxon>Ecdysozoa</taxon>
        <taxon>Arthropoda</taxon>
        <taxon>Hexapoda</taxon>
        <taxon>Insecta</taxon>
        <taxon>Pterygota</taxon>
        <taxon>Neoptera</taxon>
        <taxon>Endopterygota</taxon>
        <taxon>Diptera</taxon>
        <taxon>Nematocera</taxon>
        <taxon>Culicoidea</taxon>
        <taxon>Culicidae</taxon>
        <taxon>Anophelinae</taxon>
        <taxon>Anopheles</taxon>
        <taxon>Anopheles maculatus group</taxon>
    </lineage>
</organism>
<evidence type="ECO:0000313" key="8">
    <source>
        <dbReference type="Proteomes" id="UP000075901"/>
    </source>
</evidence>
<dbReference type="Gene3D" id="4.10.1110.10">
    <property type="entry name" value="AN1-like Zinc finger"/>
    <property type="match status" value="1"/>
</dbReference>
<feature type="region of interest" description="Disordered" evidence="5">
    <location>
        <begin position="33"/>
        <end position="60"/>
    </location>
</feature>
<evidence type="ECO:0000256" key="3">
    <source>
        <dbReference type="ARBA" id="ARBA00022833"/>
    </source>
</evidence>
<dbReference type="InterPro" id="IPR000058">
    <property type="entry name" value="Znf_AN1"/>
</dbReference>
<dbReference type="PANTHER" id="PTHR46728:SF1">
    <property type="entry name" value="AN1-TYPE ZINC FINGER PROTEIN 4"/>
    <property type="match status" value="1"/>
</dbReference>
<dbReference type="Proteomes" id="UP000075901">
    <property type="component" value="Unassembled WGS sequence"/>
</dbReference>
<name>A0A182T3T7_9DIPT</name>
<reference evidence="8" key="1">
    <citation type="submission" date="2013-09" db="EMBL/GenBank/DDBJ databases">
        <title>The Genome Sequence of Anopheles maculatus species B.</title>
        <authorList>
            <consortium name="The Broad Institute Genomics Platform"/>
            <person name="Neafsey D.E."/>
            <person name="Besansky N."/>
            <person name="Howell P."/>
            <person name="Walton C."/>
            <person name="Young S.K."/>
            <person name="Zeng Q."/>
            <person name="Gargeya S."/>
            <person name="Fitzgerald M."/>
            <person name="Haas B."/>
            <person name="Abouelleil A."/>
            <person name="Allen A.W."/>
            <person name="Alvarado L."/>
            <person name="Arachchi H.M."/>
            <person name="Berlin A.M."/>
            <person name="Chapman S.B."/>
            <person name="Gainer-Dewar J."/>
            <person name="Goldberg J."/>
            <person name="Griggs A."/>
            <person name="Gujja S."/>
            <person name="Hansen M."/>
            <person name="Howarth C."/>
            <person name="Imamovic A."/>
            <person name="Ireland A."/>
            <person name="Larimer J."/>
            <person name="McCowan C."/>
            <person name="Murphy C."/>
            <person name="Pearson M."/>
            <person name="Poon T.W."/>
            <person name="Priest M."/>
            <person name="Roberts A."/>
            <person name="Saif S."/>
            <person name="Shea T."/>
            <person name="Sisk P."/>
            <person name="Sykes S."/>
            <person name="Wortman J."/>
            <person name="Nusbaum C."/>
            <person name="Birren B."/>
        </authorList>
    </citation>
    <scope>NUCLEOTIDE SEQUENCE [LARGE SCALE GENOMIC DNA]</scope>
    <source>
        <strain evidence="8">maculatus3</strain>
    </source>
</reference>
<feature type="domain" description="AN1-type" evidence="6">
    <location>
        <begin position="319"/>
        <end position="366"/>
    </location>
</feature>
<dbReference type="SUPFAM" id="SSF118310">
    <property type="entry name" value="AN1-like Zinc finger"/>
    <property type="match status" value="1"/>
</dbReference>
<evidence type="ECO:0000256" key="2">
    <source>
        <dbReference type="ARBA" id="ARBA00022771"/>
    </source>
</evidence>
<accession>A0A182T3T7</accession>
<keyword evidence="8" id="KW-1185">Reference proteome</keyword>
<proteinExistence type="predicted"/>
<reference evidence="7" key="2">
    <citation type="submission" date="2020-05" db="UniProtKB">
        <authorList>
            <consortium name="EnsemblMetazoa"/>
        </authorList>
    </citation>
    <scope>IDENTIFICATION</scope>
    <source>
        <strain evidence="7">maculatus3</strain>
    </source>
</reference>
<evidence type="ECO:0000256" key="4">
    <source>
        <dbReference type="PROSITE-ProRule" id="PRU00449"/>
    </source>
</evidence>
<dbReference type="GO" id="GO:0008270">
    <property type="term" value="F:zinc ion binding"/>
    <property type="evidence" value="ECO:0007669"/>
    <property type="project" value="UniProtKB-KW"/>
</dbReference>
<protein>
    <recommendedName>
        <fullName evidence="6">AN1-type domain-containing protein</fullName>
    </recommendedName>
</protein>
<dbReference type="AlphaFoldDB" id="A0A182T3T7"/>
<dbReference type="SMART" id="SM00154">
    <property type="entry name" value="ZnF_AN1"/>
    <property type="match status" value="1"/>
</dbReference>
<sequence length="385" mass="41277">SDALYLRQRQPSIGAGRHLPSIRDHLASIADSEANETDNASSNGHGRLHGSSDASVTGNSRSCVVGGGDFECRFSRLSCCTGPNSGDIPSKPFSPGGANRTTAAAVGTFRSKEHSSAVAGGGGSGAGGLMRTSSAADDRSRFLFGEDATSLQYNGSASSTPLRPTDYYFPSDESLFNMDSFFDDFVEIDTSDIFESTEFININAATPSSVAATADPDSGRADGEINFSARRAFLQAGQNEPDEDGGIASIIQHIDREQLGETTTTVDDAPFFHDDSKERLLRLTDYHPLGDGVDRKPAAVGRAGTNAGTPQHHTTEQIKSKKLRCAQCNKKLGVIMIMKCHCEKIFCAQHRYAEAHNCSYDFKVEGRKVLEKNNPLVVADKLPKI</sequence>
<dbReference type="VEuPathDB" id="VectorBase:AMAM019083"/>
<dbReference type="PROSITE" id="PS51039">
    <property type="entry name" value="ZF_AN1"/>
    <property type="match status" value="1"/>
</dbReference>
<dbReference type="InterPro" id="IPR053061">
    <property type="entry name" value="AN1-type_zinc_finger"/>
</dbReference>
<dbReference type="EnsemblMetazoa" id="AMAM019083-RA">
    <property type="protein sequence ID" value="AMAM019083-PA"/>
    <property type="gene ID" value="AMAM019083"/>
</dbReference>
<keyword evidence="3" id="KW-0862">Zinc</keyword>
<keyword evidence="1" id="KW-0479">Metal-binding</keyword>
<keyword evidence="2 4" id="KW-0863">Zinc-finger</keyword>
<dbReference type="Pfam" id="PF01428">
    <property type="entry name" value="zf-AN1"/>
    <property type="match status" value="1"/>
</dbReference>
<dbReference type="InterPro" id="IPR035896">
    <property type="entry name" value="AN1-like_Znf"/>
</dbReference>